<dbReference type="AlphaFoldDB" id="D2NSR9"/>
<dbReference type="EMBL" id="AP011540">
    <property type="protein sequence ID" value="BAI64695.1"/>
    <property type="molecule type" value="Genomic_DNA"/>
</dbReference>
<reference evidence="2" key="1">
    <citation type="submission" date="2009-07" db="EMBL/GenBank/DDBJ databases">
        <title>Complete genome sequence of Rothia mucilaginosa DJ.</title>
        <authorList>
            <person name="Yamane K."/>
            <person name="Nambu T."/>
            <person name="Mashimo C."/>
            <person name="Sugimori C."/>
            <person name="Yamanaka T."/>
            <person name="Leung K."/>
            <person name="Fukushima H."/>
        </authorList>
    </citation>
    <scope>NUCLEOTIDE SEQUENCE [LARGE SCALE GENOMIC DNA]</scope>
    <source>
        <strain evidence="2">DY-18</strain>
    </source>
</reference>
<dbReference type="KEGG" id="rmu:RMDY18_08630"/>
<organism evidence="1 2">
    <name type="scientific">Rothia mucilaginosa (strain DY-18)</name>
    <name type="common">Stomatococcus mucilaginosus</name>
    <dbReference type="NCBI Taxonomy" id="680646"/>
    <lineage>
        <taxon>Bacteria</taxon>
        <taxon>Bacillati</taxon>
        <taxon>Actinomycetota</taxon>
        <taxon>Actinomycetes</taxon>
        <taxon>Micrococcales</taxon>
        <taxon>Micrococcaceae</taxon>
        <taxon>Rothia</taxon>
    </lineage>
</organism>
<evidence type="ECO:0000313" key="2">
    <source>
        <dbReference type="Proteomes" id="UP000001883"/>
    </source>
</evidence>
<proteinExistence type="predicted"/>
<keyword evidence="2" id="KW-1185">Reference proteome</keyword>
<dbReference type="Proteomes" id="UP000001883">
    <property type="component" value="Chromosome"/>
</dbReference>
<protein>
    <submittedName>
        <fullName evidence="1">Uncharacterized protein</fullName>
    </submittedName>
</protein>
<sequence length="449" mass="46265">MAFCRPWRDLGSCLFALAQVLGQVNNVALGVLDHCGLQHCCQSLGAANLADQCASLAGAVQHLCELVGVHAVLGAHGDDVVNHLSLVDGHFFLVRNSVENHLVLECGLGVLANLGAVLLGVVACFSVGVVEVLLELILDNLLGDGDLNELNELCEDLVACLGALLGNLSFCNLLLDVFLQLVDGVELGSQLCELVVSGGQLALLDCGELDLDGCLLACVLATGELGLEGCVLASGQAGQSLVDAVEHGAGTNLVGQVVCCVYLLAVDFCGDVDGHEVLVSCGALNGLQGAEALTQSVQCLNLVLSGDLYLVNLNLEALVVGQLDFGADGDGDGQLDVCLTVLGGGLGLNVQLGLCQGGEFVLAQCLCVVVVQSVVQGCLDDVVEARTLLDELLGQLTLAEAGNADLTREVLVGAVQVGLEFCEGNLDLNLCEGRVELLDGGLHVRDLLI</sequence>
<name>D2NSR9_ROTMD</name>
<dbReference type="HOGENOM" id="CLU_609545_0_0_11"/>
<reference evidence="1 2" key="2">
    <citation type="journal article" date="2010" name="J Osaka Dent Univ">
        <title>Isolation and identification of Rothia mucilaginosa from persistent apical periodontitis lesions.</title>
        <authorList>
            <person name="Yamane K."/>
            <person name="Yoshida M."/>
            <person name="Fujihira T."/>
            <person name="Baba T."/>
            <person name="Tsuji N."/>
            <person name="Hayashi H."/>
            <person name="Sugimori C."/>
            <person name="Yamanaka T."/>
            <person name="Mashimo C."/>
            <person name="Nambu T."/>
            <person name="Kawai H."/>
            <person name="Fukushima H."/>
        </authorList>
    </citation>
    <scope>NUCLEOTIDE SEQUENCE [LARGE SCALE GENOMIC DNA]</scope>
    <source>
        <strain evidence="1 2">DY-18</strain>
    </source>
</reference>
<accession>D2NSR9</accession>
<gene>
    <name evidence="1" type="ordered locus">RMDY18_08630</name>
</gene>
<evidence type="ECO:0000313" key="1">
    <source>
        <dbReference type="EMBL" id="BAI64695.1"/>
    </source>
</evidence>
<reference evidence="1 2" key="3">
    <citation type="journal article" date="2010" name="Sequencing">
        <title>Complete Genome Sequence of Rothia mucilaginosa DY-18: A Clinical Isolate with Dense Meshwork-Like Structures from a Persistent Apical Periodontitis Lesion.</title>
        <authorList>
            <person name="Yamane K."/>
            <person name="Nambu T."/>
            <person name="Yamanaka T."/>
            <person name="Mashimo C."/>
            <person name="Sugimori C."/>
            <person name="Leung K.-P."/>
            <person name="Fukushima H."/>
        </authorList>
    </citation>
    <scope>NUCLEOTIDE SEQUENCE [LARGE SCALE GENOMIC DNA]</scope>
    <source>
        <strain evidence="1 2">DY-18</strain>
    </source>
</reference>